<reference evidence="2" key="1">
    <citation type="submission" date="2021-06" db="EMBL/GenBank/DDBJ databases">
        <authorList>
            <person name="Kallberg Y."/>
            <person name="Tangrot J."/>
            <person name="Rosling A."/>
        </authorList>
    </citation>
    <scope>NUCLEOTIDE SEQUENCE</scope>
    <source>
        <strain evidence="2">MT106</strain>
    </source>
</reference>
<sequence length="108" mass="12270">RQLKNGLEGLLKFNESFQKIIADFRLKNSELATARGKITELEAELKKKASSVVLSPSDCSQECCKKGDYEDTKQQKAALESENKKLSEQNSELEKKLTTEEKTSEHYK</sequence>
<gene>
    <name evidence="2" type="ORF">AGERDE_LOCUS13366</name>
</gene>
<feature type="non-terminal residue" evidence="2">
    <location>
        <position position="1"/>
    </location>
</feature>
<evidence type="ECO:0000256" key="1">
    <source>
        <dbReference type="SAM" id="MobiDB-lite"/>
    </source>
</evidence>
<dbReference type="EMBL" id="CAJVPL010017193">
    <property type="protein sequence ID" value="CAG8698036.1"/>
    <property type="molecule type" value="Genomic_DNA"/>
</dbReference>
<comment type="caution">
    <text evidence="2">The sequence shown here is derived from an EMBL/GenBank/DDBJ whole genome shotgun (WGS) entry which is preliminary data.</text>
</comment>
<name>A0A9N9HNJ8_9GLOM</name>
<evidence type="ECO:0000313" key="2">
    <source>
        <dbReference type="EMBL" id="CAG8698036.1"/>
    </source>
</evidence>
<dbReference type="Proteomes" id="UP000789831">
    <property type="component" value="Unassembled WGS sequence"/>
</dbReference>
<proteinExistence type="predicted"/>
<protein>
    <submittedName>
        <fullName evidence="2">5507_t:CDS:1</fullName>
    </submittedName>
</protein>
<accession>A0A9N9HNJ8</accession>
<feature type="region of interest" description="Disordered" evidence="1">
    <location>
        <begin position="75"/>
        <end position="108"/>
    </location>
</feature>
<keyword evidence="3" id="KW-1185">Reference proteome</keyword>
<evidence type="ECO:0000313" key="3">
    <source>
        <dbReference type="Proteomes" id="UP000789831"/>
    </source>
</evidence>
<organism evidence="2 3">
    <name type="scientific">Ambispora gerdemannii</name>
    <dbReference type="NCBI Taxonomy" id="144530"/>
    <lineage>
        <taxon>Eukaryota</taxon>
        <taxon>Fungi</taxon>
        <taxon>Fungi incertae sedis</taxon>
        <taxon>Mucoromycota</taxon>
        <taxon>Glomeromycotina</taxon>
        <taxon>Glomeromycetes</taxon>
        <taxon>Archaeosporales</taxon>
        <taxon>Ambisporaceae</taxon>
        <taxon>Ambispora</taxon>
    </lineage>
</organism>
<dbReference type="AlphaFoldDB" id="A0A9N9HNJ8"/>